<feature type="non-terminal residue" evidence="1">
    <location>
        <position position="116"/>
    </location>
</feature>
<dbReference type="EMBL" id="GG751778">
    <property type="protein sequence ID" value="KMW69773.1"/>
    <property type="molecule type" value="Genomic_DNA"/>
</dbReference>
<dbReference type="Proteomes" id="UP000007802">
    <property type="component" value="Unassembled WGS sequence"/>
</dbReference>
<reference evidence="1" key="1">
    <citation type="submission" date="2010-03" db="EMBL/GenBank/DDBJ databases">
        <title>Annotation of Blastomyces dermatitidis strain ATCC 18188.</title>
        <authorList>
            <consortium name="The Broad Institute Genome Sequencing Platform"/>
            <consortium name="Broad Institute Genome Sequencing Center for Infectious Disease."/>
            <person name="Cuomo C."/>
            <person name="Klein B."/>
            <person name="Sullivan T."/>
            <person name="Heitman J."/>
            <person name="Young S."/>
            <person name="Zeng Q."/>
            <person name="Gargeya S."/>
            <person name="Alvarado L."/>
            <person name="Berlin A.M."/>
            <person name="Chapman S.B."/>
            <person name="Chen Z."/>
            <person name="Freedman E."/>
            <person name="Gellesch M."/>
            <person name="Goldberg J."/>
            <person name="Griggs A."/>
            <person name="Gujja S."/>
            <person name="Heilman E."/>
            <person name="Heiman D."/>
            <person name="Howarth C."/>
            <person name="Mehta T."/>
            <person name="Neiman D."/>
            <person name="Pearson M."/>
            <person name="Roberts A."/>
            <person name="Saif S."/>
            <person name="Shea T."/>
            <person name="Shenoy N."/>
            <person name="Sisk P."/>
            <person name="Stolte C."/>
            <person name="Sykes S."/>
            <person name="White J."/>
            <person name="Yandava C."/>
            <person name="Haas B."/>
            <person name="Nusbaum C."/>
            <person name="Birren B."/>
        </authorList>
    </citation>
    <scope>NUCLEOTIDE SEQUENCE</scope>
    <source>
        <strain evidence="1">ATCC 18188</strain>
    </source>
</reference>
<proteinExistence type="predicted"/>
<evidence type="ECO:0000313" key="1">
    <source>
        <dbReference type="EMBL" id="KMW69773.1"/>
    </source>
</evidence>
<feature type="non-terminal residue" evidence="1">
    <location>
        <position position="1"/>
    </location>
</feature>
<protein>
    <submittedName>
        <fullName evidence="1">Uncharacterized protein</fullName>
    </submittedName>
</protein>
<accession>A0A0J9EU18</accession>
<gene>
    <name evidence="1" type="ORF">BDDG_13928</name>
</gene>
<dbReference type="AlphaFoldDB" id="A0A0J9EU18"/>
<sequence length="116" mass="13540">SIEFRQSRRNASVLVYTKTLEQSKISEVRVAGLKMRVHEYKDSRMNLKAQTQCSNCQRYEHFAISCFRDSKCAFCARDHKTSEHKYETCSKRGEICQYTLLKCSNCKEKHASSSKE</sequence>
<organism evidence="1">
    <name type="scientific">Ajellomyces dermatitidis (strain ATCC 18188 / CBS 674.68)</name>
    <name type="common">Blastomyces dermatitidis</name>
    <dbReference type="NCBI Taxonomy" id="653446"/>
    <lineage>
        <taxon>Eukaryota</taxon>
        <taxon>Fungi</taxon>
        <taxon>Dikarya</taxon>
        <taxon>Ascomycota</taxon>
        <taxon>Pezizomycotina</taxon>
        <taxon>Eurotiomycetes</taxon>
        <taxon>Eurotiomycetidae</taxon>
        <taxon>Onygenales</taxon>
        <taxon>Ajellomycetaceae</taxon>
        <taxon>Blastomyces</taxon>
    </lineage>
</organism>
<name>A0A0J9EU18_AJEDA</name>